<reference evidence="9" key="1">
    <citation type="journal article" date="2014" name="Int. J. Syst. Evol. Microbiol.">
        <title>Complete genome sequence of Corynebacterium casei LMG S-19264T (=DSM 44701T), isolated from a smear-ripened cheese.</title>
        <authorList>
            <consortium name="US DOE Joint Genome Institute (JGI-PGF)"/>
            <person name="Walter F."/>
            <person name="Albersmeier A."/>
            <person name="Kalinowski J."/>
            <person name="Ruckert C."/>
        </authorList>
    </citation>
    <scope>NUCLEOTIDE SEQUENCE</scope>
    <source>
        <strain evidence="9">KCTC 42651</strain>
    </source>
</reference>
<evidence type="ECO:0000313" key="9">
    <source>
        <dbReference type="EMBL" id="GHD48827.1"/>
    </source>
</evidence>
<keyword evidence="5" id="KW-0560">Oxidoreductase</keyword>
<name>A0A918XR48_9PROT</name>
<dbReference type="SUPFAM" id="SSF52518">
    <property type="entry name" value="Thiamin diphosphate-binding fold (THDP-binding)"/>
    <property type="match status" value="2"/>
</dbReference>
<accession>A0A918XR48</accession>
<comment type="subunit">
    <text evidence="3">Homodimer. Part of the 2-oxoglutarate dehydrogenase (OGDH) complex composed of E1 (2-oxoglutarate dehydrogenase), E2 (dihydrolipoamide succinyltransferase) and E3 (dihydrolipoamide dehydrogenase); the complex contains multiple copies of the three enzymatic components (E1, E2 and E3).</text>
</comment>
<dbReference type="PANTHER" id="PTHR43257">
    <property type="entry name" value="PYRUVATE DEHYDROGENASE E1 COMPONENT BETA SUBUNIT"/>
    <property type="match status" value="1"/>
</dbReference>
<evidence type="ECO:0000256" key="4">
    <source>
        <dbReference type="ARBA" id="ARBA00013321"/>
    </source>
</evidence>
<protein>
    <recommendedName>
        <fullName evidence="4">2-oxoglutarate dehydrogenase E1 component</fullName>
    </recommendedName>
    <alternativeName>
        <fullName evidence="7">Alpha-ketoglutarate dehydrogenase</fullName>
    </alternativeName>
</protein>
<evidence type="ECO:0000313" key="10">
    <source>
        <dbReference type="Proteomes" id="UP000630353"/>
    </source>
</evidence>
<dbReference type="InterPro" id="IPR029061">
    <property type="entry name" value="THDP-binding"/>
</dbReference>
<dbReference type="EMBL" id="BMZS01000004">
    <property type="protein sequence ID" value="GHD48827.1"/>
    <property type="molecule type" value="Genomic_DNA"/>
</dbReference>
<comment type="caution">
    <text evidence="9">The sequence shown here is derived from an EMBL/GenBank/DDBJ whole genome shotgun (WGS) entry which is preliminary data.</text>
</comment>
<dbReference type="Pfam" id="PF02780">
    <property type="entry name" value="Transketolase_C"/>
    <property type="match status" value="1"/>
</dbReference>
<dbReference type="GO" id="GO:0016624">
    <property type="term" value="F:oxidoreductase activity, acting on the aldehyde or oxo group of donors, disulfide as acceptor"/>
    <property type="evidence" value="ECO:0007669"/>
    <property type="project" value="InterPro"/>
</dbReference>
<evidence type="ECO:0000256" key="2">
    <source>
        <dbReference type="ARBA" id="ARBA00003906"/>
    </source>
</evidence>
<evidence type="ECO:0000256" key="6">
    <source>
        <dbReference type="ARBA" id="ARBA00023052"/>
    </source>
</evidence>
<gene>
    <name evidence="9" type="ORF">GCM10017083_20350</name>
</gene>
<comment type="cofactor">
    <cofactor evidence="1">
        <name>thiamine diphosphate</name>
        <dbReference type="ChEBI" id="CHEBI:58937"/>
    </cofactor>
</comment>
<evidence type="ECO:0000256" key="1">
    <source>
        <dbReference type="ARBA" id="ARBA00001964"/>
    </source>
</evidence>
<sequence>MPRVIRLSTDTPWQEIRTTAADWKKAGRGRLGALLHRMHLIRAFEEAVLELAGEGLVNGPAHSSIGQEGAAVGAMAALTPADQINGSHRAHHQFLAKALGRVLDGEAIDPLAGDEHPAVAPMLTRTLAEIMGLQPGFTGGRGGSMHLRWAEAGVIGTNAIVGGGVPFALGAAWSRKQAGTGDVAVTFFGDGALNIGAALESLNLAAAWNLPICFFVENNQIAVATRVDEATRETRLSARGLGFGIPAFRVDGMDPLAVALTMDRAVGMLRAGEGPVLVEADTYRYFHQSGPLPGSAFGYRTKEEEDEWRKRDPIKRVAREAAAAGLIDDAEDAQLRERSVRTMADVVAKLVEPEGNGRRIVPALWPDTATVDDGLRSDGREFAGIEFVELDTYEGAVAERKFIDVVSAVMDRRMARDRRVIVLGEDIHRLRGGTNGATKGLYEKYPDRVLPTPICEQTFSGFAGGVAVDGRYRPVVELMYPDFALVACDQLFNQIGKFRHMFGDTLTMPVVVRGKVAMGSGYGSQHSMDPAGLYALFPGWRIVAPTTPFDYVGLMNSALTSDDPVLVIEHLELYASSGPGPVDDYDFHVPLGRARVARQGGAVTIVTYLAMVERVRAAAERLGIDAEIVDLRSLDRAGLDWDTICASVRKTGALVVAEQGPLTGSYGQMVSDEAQRRLFDWLDAPVLRIHGGEASPTISKVLEHAALANDARVEAGLRRAMAEIGRPLPAAAE</sequence>
<dbReference type="PANTHER" id="PTHR43257:SF2">
    <property type="entry name" value="PYRUVATE DEHYDROGENASE E1 COMPONENT SUBUNIT BETA"/>
    <property type="match status" value="1"/>
</dbReference>
<dbReference type="Pfam" id="PF00676">
    <property type="entry name" value="E1_dh"/>
    <property type="match status" value="1"/>
</dbReference>
<keyword evidence="10" id="KW-1185">Reference proteome</keyword>
<dbReference type="SUPFAM" id="SSF52922">
    <property type="entry name" value="TK C-terminal domain-like"/>
    <property type="match status" value="1"/>
</dbReference>
<dbReference type="Gene3D" id="3.40.50.920">
    <property type="match status" value="1"/>
</dbReference>
<comment type="function">
    <text evidence="2">E1 component of the 2-oxoglutarate dehydrogenase (OGDH) complex which catalyzes the decarboxylation of 2-oxoglutarate, the first step in the conversion of 2-oxoglutarate to succinyl-CoA and CO(2).</text>
</comment>
<dbReference type="InterPro" id="IPR005475">
    <property type="entry name" value="Transketolase-like_Pyr-bd"/>
</dbReference>
<dbReference type="SMART" id="SM00861">
    <property type="entry name" value="Transket_pyr"/>
    <property type="match status" value="1"/>
</dbReference>
<dbReference type="Pfam" id="PF02779">
    <property type="entry name" value="Transket_pyr"/>
    <property type="match status" value="1"/>
</dbReference>
<organism evidence="9 10">
    <name type="scientific">Thalassobaculum fulvum</name>
    <dbReference type="NCBI Taxonomy" id="1633335"/>
    <lineage>
        <taxon>Bacteria</taxon>
        <taxon>Pseudomonadati</taxon>
        <taxon>Pseudomonadota</taxon>
        <taxon>Alphaproteobacteria</taxon>
        <taxon>Rhodospirillales</taxon>
        <taxon>Thalassobaculaceae</taxon>
        <taxon>Thalassobaculum</taxon>
    </lineage>
</organism>
<dbReference type="RefSeq" id="WP_189989000.1">
    <property type="nucleotide sequence ID" value="NZ_BMZS01000004.1"/>
</dbReference>
<dbReference type="InterPro" id="IPR001017">
    <property type="entry name" value="DH_E1"/>
</dbReference>
<dbReference type="AlphaFoldDB" id="A0A918XR48"/>
<evidence type="ECO:0000256" key="5">
    <source>
        <dbReference type="ARBA" id="ARBA00023002"/>
    </source>
</evidence>
<proteinExistence type="predicted"/>
<evidence type="ECO:0000256" key="7">
    <source>
        <dbReference type="ARBA" id="ARBA00030680"/>
    </source>
</evidence>
<feature type="domain" description="Transketolase-like pyrimidine-binding" evidence="8">
    <location>
        <begin position="400"/>
        <end position="576"/>
    </location>
</feature>
<dbReference type="CDD" id="cd02000">
    <property type="entry name" value="TPP_E1_PDC_ADC_BCADC"/>
    <property type="match status" value="1"/>
</dbReference>
<dbReference type="Proteomes" id="UP000630353">
    <property type="component" value="Unassembled WGS sequence"/>
</dbReference>
<keyword evidence="6" id="KW-0786">Thiamine pyrophosphate</keyword>
<dbReference type="InterPro" id="IPR033248">
    <property type="entry name" value="Transketolase_C"/>
</dbReference>
<reference evidence="9" key="2">
    <citation type="submission" date="2020-09" db="EMBL/GenBank/DDBJ databases">
        <authorList>
            <person name="Sun Q."/>
            <person name="Kim S."/>
        </authorList>
    </citation>
    <scope>NUCLEOTIDE SEQUENCE</scope>
    <source>
        <strain evidence="9">KCTC 42651</strain>
    </source>
</reference>
<dbReference type="InterPro" id="IPR009014">
    <property type="entry name" value="Transketo_C/PFOR_II"/>
</dbReference>
<evidence type="ECO:0000259" key="8">
    <source>
        <dbReference type="SMART" id="SM00861"/>
    </source>
</evidence>
<evidence type="ECO:0000256" key="3">
    <source>
        <dbReference type="ARBA" id="ARBA00011301"/>
    </source>
</evidence>
<dbReference type="Gene3D" id="3.40.50.970">
    <property type="match status" value="2"/>
</dbReference>